<keyword evidence="1" id="KW-0378">Hydrolase</keyword>
<dbReference type="RefSeq" id="WP_153522187.1">
    <property type="nucleotide sequence ID" value="NZ_JBEPDZ010000044.1"/>
</dbReference>
<comment type="caution">
    <text evidence="1">The sequence shown here is derived from an EMBL/GenBank/DDBJ whole genome shotgun (WGS) entry which is preliminary data.</text>
</comment>
<protein>
    <submittedName>
        <fullName evidence="1">Carboxypeptidase regulatory-like domain-containing protein</fullName>
    </submittedName>
</protein>
<organism evidence="1 2">
    <name type="scientific">Streptomyces jumonjinensis</name>
    <dbReference type="NCBI Taxonomy" id="1945"/>
    <lineage>
        <taxon>Bacteria</taxon>
        <taxon>Bacillati</taxon>
        <taxon>Actinomycetota</taxon>
        <taxon>Actinomycetes</taxon>
        <taxon>Kitasatosporales</taxon>
        <taxon>Streptomycetaceae</taxon>
        <taxon>Streptomyces</taxon>
    </lineage>
</organism>
<evidence type="ECO:0000313" key="1">
    <source>
        <dbReference type="EMBL" id="MQT00559.1"/>
    </source>
</evidence>
<sequence>MSRFLSSELPALYSPVWFVPFDEHARRVRAAGVTVRLDRFDDGEWLPLDDAAVRTPSAAIVFPGLGRRREPWAARPELHRARFAAAGYQPLYPADGRPFSAGLIGVEFLVRPYDDAWPPGGPAGEVAPRLVRLLPGTAFPYPPGTRTVHGVVRAADTAAPVANALVEAAGETGGDRTPWRERTLSDATGAFRLSLRWEGARDAPHTVDERFTLRAVERPGRTGSLTVRLPQEAERRHVIEIREQ</sequence>
<accession>A0A646KE53</accession>
<keyword evidence="1" id="KW-0645">Protease</keyword>
<name>A0A646KE53_STRJU</name>
<gene>
    <name evidence="1" type="ORF">FF041_10060</name>
</gene>
<proteinExistence type="predicted"/>
<dbReference type="GO" id="GO:0004180">
    <property type="term" value="F:carboxypeptidase activity"/>
    <property type="evidence" value="ECO:0007669"/>
    <property type="project" value="UniProtKB-KW"/>
</dbReference>
<keyword evidence="2" id="KW-1185">Reference proteome</keyword>
<reference evidence="1 2" key="1">
    <citation type="submission" date="2019-05" db="EMBL/GenBank/DDBJ databases">
        <title>Comparative genomics and metabolomics analyses of clavulanic acid producing Streptomyces species provides insight into specialized metabolism and evolution of beta-lactam biosynthetic gene clusters.</title>
        <authorList>
            <person name="Moore M.A."/>
            <person name="Cruz-Morales P."/>
            <person name="Barona Gomez F."/>
            <person name="Kapil T."/>
        </authorList>
    </citation>
    <scope>NUCLEOTIDE SEQUENCE [LARGE SCALE GENOMIC DNA]</scope>
    <source>
        <strain evidence="1 2">NRRL 5741</strain>
    </source>
</reference>
<dbReference type="EMBL" id="VCLA01000082">
    <property type="protein sequence ID" value="MQT00559.1"/>
    <property type="molecule type" value="Genomic_DNA"/>
</dbReference>
<keyword evidence="1" id="KW-0121">Carboxypeptidase</keyword>
<dbReference type="OrthoDB" id="4152215at2"/>
<evidence type="ECO:0000313" key="2">
    <source>
        <dbReference type="Proteomes" id="UP000419138"/>
    </source>
</evidence>
<dbReference type="Proteomes" id="UP000419138">
    <property type="component" value="Unassembled WGS sequence"/>
</dbReference>
<dbReference type="AlphaFoldDB" id="A0A646KE53"/>